<dbReference type="InterPro" id="IPR012854">
    <property type="entry name" value="Cu_amine_oxidase-like_N"/>
</dbReference>
<dbReference type="Proteomes" id="UP000036923">
    <property type="component" value="Unassembled WGS sequence"/>
</dbReference>
<evidence type="ECO:0000313" key="3">
    <source>
        <dbReference type="EMBL" id="KNY26676.1"/>
    </source>
</evidence>
<dbReference type="InterPro" id="IPR036582">
    <property type="entry name" value="Mao_N_sf"/>
</dbReference>
<reference evidence="4" key="1">
    <citation type="submission" date="2015-07" db="EMBL/GenBank/DDBJ databases">
        <title>Near-Complete Genome Sequence of the Cellulolytic Bacterium Bacteroides (Pseudobacteroides) cellulosolvens ATCC 35603.</title>
        <authorList>
            <person name="Dassa B."/>
            <person name="Utturkar S.M."/>
            <person name="Klingeman D.M."/>
            <person name="Hurt R.A."/>
            <person name="Keller M."/>
            <person name="Xu J."/>
            <person name="Reddy Y.H.K."/>
            <person name="Borovok I."/>
            <person name="Grinberg I.R."/>
            <person name="Lamed R."/>
            <person name="Zhivin O."/>
            <person name="Bayer E.A."/>
            <person name="Brown S.D."/>
        </authorList>
    </citation>
    <scope>NUCLEOTIDE SEQUENCE [LARGE SCALE GENOMIC DNA]</scope>
    <source>
        <strain evidence="4">DSM 2933</strain>
    </source>
</reference>
<dbReference type="AlphaFoldDB" id="A0A0L6JLH3"/>
<sequence length="722" mass="83034">MVREVAFEMSCEINKRGFYLFKVLLFTYIFIVFFIINQNKCFADSSFVDLLFHIGSTQYTSQSENKTVDLAPFIQHNTTLIPFRTILEELGYSVQWDKRSKTITASNESTTIILKINSIYAEVNGETRILAVAPKIVSERTVVPLRFVSECSGAFVSWDEEEKTIHITQYGKFDTGKVLYNEKKNNQNTLYTYDGNGINSISLENKDIQNWYTFKGQVFLTVSEQGKENKGLYLLRGNDLQLLLEHFEMKDSFEYNDNLVILGYDRVKQYDILCRFDGKSFYVVKDNFFVGKRFIFKDKMVISKYDNNRRYSVVVIDKTSWEPTVLKDGFIISDYAMDNNYVYIIGNEQEGIKKPLVIYDGNGVSSFSFKVVLDDANVDIRKVVMFQGRLFAVVDGVLCIVDDKVPIKIFFQDIGAKVRYAASFIQVFNNKLYLGTAPNAYFYNEDYVSINKPGHFIEQKGGIVEIFNVANSEIDIINANSYITINLGTYRKLIQKFEPMEIRIEENILMAWGKDSDTFDMILYTYDGSTVNRMVDIVKINNIISAGGKTFLDVRDKNRLDGTERNTIIIQDGLAISNLVVGFETKRWSDLNGSLIFTGYESSGQRNKVYSLKSEFIEQLGNFDADYWQKFGDNLFISGLNKENGSSQLYKFKDENSLFLKDNIKVLNIIKAKGPYYFIDAVDKDPNSKTLESRILLIYDDVSRDFYRVKAGLQITGMLYVQ</sequence>
<dbReference type="eggNOG" id="COG4447">
    <property type="taxonomic scope" value="Bacteria"/>
</dbReference>
<keyword evidence="4" id="KW-1185">Reference proteome</keyword>
<dbReference type="STRING" id="398512.Bccel_1941"/>
<dbReference type="Gene3D" id="3.30.457.10">
    <property type="entry name" value="Copper amine oxidase-like, N-terminal domain"/>
    <property type="match status" value="1"/>
</dbReference>
<evidence type="ECO:0000259" key="2">
    <source>
        <dbReference type="Pfam" id="PF07833"/>
    </source>
</evidence>
<comment type="caution">
    <text evidence="3">The sequence shown here is derived from an EMBL/GenBank/DDBJ whole genome shotgun (WGS) entry which is preliminary data.</text>
</comment>
<evidence type="ECO:0000313" key="4">
    <source>
        <dbReference type="Proteomes" id="UP000036923"/>
    </source>
</evidence>
<name>A0A0L6JLH3_9FIRM</name>
<dbReference type="EMBL" id="LGTC01000001">
    <property type="protein sequence ID" value="KNY26676.1"/>
    <property type="molecule type" value="Genomic_DNA"/>
</dbReference>
<keyword evidence="1" id="KW-0812">Transmembrane</keyword>
<keyword evidence="1" id="KW-0472">Membrane</keyword>
<gene>
    <name evidence="3" type="ORF">Bccel_1941</name>
</gene>
<feature type="domain" description="Copper amine oxidase-like N-terminal" evidence="2">
    <location>
        <begin position="65"/>
        <end position="167"/>
    </location>
</feature>
<feature type="transmembrane region" description="Helical" evidence="1">
    <location>
        <begin position="18"/>
        <end position="36"/>
    </location>
</feature>
<keyword evidence="1" id="KW-1133">Transmembrane helix</keyword>
<evidence type="ECO:0000256" key="1">
    <source>
        <dbReference type="SAM" id="Phobius"/>
    </source>
</evidence>
<accession>A0A0L6JLH3</accession>
<dbReference type="Pfam" id="PF07833">
    <property type="entry name" value="Cu_amine_oxidN1"/>
    <property type="match status" value="1"/>
</dbReference>
<dbReference type="SUPFAM" id="SSF55383">
    <property type="entry name" value="Copper amine oxidase, domain N"/>
    <property type="match status" value="1"/>
</dbReference>
<proteinExistence type="predicted"/>
<protein>
    <submittedName>
        <fullName evidence="3">Copper amine oxidase-like domain-containing protein</fullName>
    </submittedName>
</protein>
<organism evidence="3 4">
    <name type="scientific">Pseudobacteroides cellulosolvens ATCC 35603 = DSM 2933</name>
    <dbReference type="NCBI Taxonomy" id="398512"/>
    <lineage>
        <taxon>Bacteria</taxon>
        <taxon>Bacillati</taxon>
        <taxon>Bacillota</taxon>
        <taxon>Clostridia</taxon>
        <taxon>Eubacteriales</taxon>
        <taxon>Oscillospiraceae</taxon>
        <taxon>Pseudobacteroides</taxon>
    </lineage>
</organism>